<accession>A0A7I9ZFC3</accession>
<dbReference type="Proteomes" id="UP000465301">
    <property type="component" value="Unassembled WGS sequence"/>
</dbReference>
<protein>
    <submittedName>
        <fullName evidence="1">Uncharacterized protein</fullName>
    </submittedName>
</protein>
<dbReference type="EMBL" id="BLLA01000005">
    <property type="protein sequence ID" value="GFG99512.1"/>
    <property type="molecule type" value="Genomic_DNA"/>
</dbReference>
<keyword evidence="2" id="KW-1185">Reference proteome</keyword>
<sequence length="69" mass="6918">MDDSGEASCCRAVGTVEVTCDRTAWVSVLAELLTAWPTAVPCPARPAGLVVGCGVVNGVRSDALAEAAA</sequence>
<dbReference type="AlphaFoldDB" id="A0A7I9ZFC3"/>
<organism evidence="1 2">
    <name type="scientific">Mycobacterium timonense</name>
    <dbReference type="NCBI Taxonomy" id="701043"/>
    <lineage>
        <taxon>Bacteria</taxon>
        <taxon>Bacillati</taxon>
        <taxon>Actinomycetota</taxon>
        <taxon>Actinomycetes</taxon>
        <taxon>Mycobacteriales</taxon>
        <taxon>Mycobacteriaceae</taxon>
        <taxon>Mycobacterium</taxon>
        <taxon>Mycobacterium avium complex (MAC)</taxon>
    </lineage>
</organism>
<comment type="caution">
    <text evidence="1">The sequence shown here is derived from an EMBL/GenBank/DDBJ whole genome shotgun (WGS) entry which is preliminary data.</text>
</comment>
<evidence type="ECO:0000313" key="1">
    <source>
        <dbReference type="EMBL" id="GFG99512.1"/>
    </source>
</evidence>
<proteinExistence type="predicted"/>
<name>A0A7I9ZFC3_9MYCO</name>
<reference evidence="1 2" key="1">
    <citation type="journal article" date="2019" name="Emerg. Microbes Infect.">
        <title>Comprehensive subspecies identification of 175 nontuberculous mycobacteria species based on 7547 genomic profiles.</title>
        <authorList>
            <person name="Matsumoto Y."/>
            <person name="Kinjo T."/>
            <person name="Motooka D."/>
            <person name="Nabeya D."/>
            <person name="Jung N."/>
            <person name="Uechi K."/>
            <person name="Horii T."/>
            <person name="Iida T."/>
            <person name="Fujita J."/>
            <person name="Nakamura S."/>
        </authorList>
    </citation>
    <scope>NUCLEOTIDE SEQUENCE [LARGE SCALE GENOMIC DNA]</scope>
    <source>
        <strain evidence="1 2">JCM 30726</strain>
    </source>
</reference>
<evidence type="ECO:0000313" key="2">
    <source>
        <dbReference type="Proteomes" id="UP000465301"/>
    </source>
</evidence>
<gene>
    <name evidence="1" type="ORF">MTIM_53910</name>
</gene>